<proteinExistence type="predicted"/>
<name>A0A0R3UPB1_MESCO</name>
<dbReference type="AlphaFoldDB" id="A0A0R3UPB1"/>
<sequence>MFNANGTFDIYEDTEITISNLSELATFTDIPKSRRGYQLTVRSCSRVFVSRKCDREETWRVPVERQKIKNGLRFELETTANLRLDMECLPTLVEEEDAAAVVVVVAGAFRCSGGHETRRA</sequence>
<dbReference type="EMBL" id="UXSR01005801">
    <property type="protein sequence ID" value="VDD83678.1"/>
    <property type="molecule type" value="Genomic_DNA"/>
</dbReference>
<evidence type="ECO:0000313" key="2">
    <source>
        <dbReference type="Proteomes" id="UP000267029"/>
    </source>
</evidence>
<dbReference type="Proteomes" id="UP000267029">
    <property type="component" value="Unassembled WGS sequence"/>
</dbReference>
<evidence type="ECO:0000313" key="3">
    <source>
        <dbReference type="WBParaSite" id="MCOS_0000968001-mRNA-1"/>
    </source>
</evidence>
<evidence type="ECO:0000313" key="1">
    <source>
        <dbReference type="EMBL" id="VDD83678.1"/>
    </source>
</evidence>
<organism evidence="3">
    <name type="scientific">Mesocestoides corti</name>
    <name type="common">Flatworm</name>
    <dbReference type="NCBI Taxonomy" id="53468"/>
    <lineage>
        <taxon>Eukaryota</taxon>
        <taxon>Metazoa</taxon>
        <taxon>Spiralia</taxon>
        <taxon>Lophotrochozoa</taxon>
        <taxon>Platyhelminthes</taxon>
        <taxon>Cestoda</taxon>
        <taxon>Eucestoda</taxon>
        <taxon>Cyclophyllidea</taxon>
        <taxon>Mesocestoididae</taxon>
        <taxon>Mesocestoides</taxon>
    </lineage>
</organism>
<accession>A0A0R3UPB1</accession>
<protein>
    <submittedName>
        <fullName evidence="1 3">Uncharacterized protein</fullName>
    </submittedName>
</protein>
<reference evidence="3" key="1">
    <citation type="submission" date="2017-02" db="UniProtKB">
        <authorList>
            <consortium name="WormBaseParasite"/>
        </authorList>
    </citation>
    <scope>IDENTIFICATION</scope>
</reference>
<gene>
    <name evidence="1" type="ORF">MCOS_LOCUS9681</name>
</gene>
<reference evidence="1 2" key="2">
    <citation type="submission" date="2018-10" db="EMBL/GenBank/DDBJ databases">
        <authorList>
            <consortium name="Pathogen Informatics"/>
        </authorList>
    </citation>
    <scope>NUCLEOTIDE SEQUENCE [LARGE SCALE GENOMIC DNA]</scope>
</reference>
<dbReference type="WBParaSite" id="MCOS_0000968001-mRNA-1">
    <property type="protein sequence ID" value="MCOS_0000968001-mRNA-1"/>
    <property type="gene ID" value="MCOS_0000968001"/>
</dbReference>
<keyword evidence="2" id="KW-1185">Reference proteome</keyword>